<name>S9SB68_9RHOB</name>
<keyword evidence="2" id="KW-1185">Reference proteome</keyword>
<evidence type="ECO:0000313" key="2">
    <source>
        <dbReference type="Proteomes" id="UP000015347"/>
    </source>
</evidence>
<proteinExistence type="predicted"/>
<protein>
    <submittedName>
        <fullName evidence="1">Uncharacterized protein</fullName>
    </submittedName>
</protein>
<dbReference type="AlphaFoldDB" id="S9SB68"/>
<comment type="caution">
    <text evidence="1">The sequence shown here is derived from an EMBL/GenBank/DDBJ whole genome shotgun (WGS) entry which is preliminary data.</text>
</comment>
<dbReference type="Proteomes" id="UP000015347">
    <property type="component" value="Unassembled WGS sequence"/>
</dbReference>
<organism evidence="1 2">
    <name type="scientific">Salipiger mucosus DSM 16094</name>
    <dbReference type="NCBI Taxonomy" id="1123237"/>
    <lineage>
        <taxon>Bacteria</taxon>
        <taxon>Pseudomonadati</taxon>
        <taxon>Pseudomonadota</taxon>
        <taxon>Alphaproteobacteria</taxon>
        <taxon>Rhodobacterales</taxon>
        <taxon>Roseobacteraceae</taxon>
        <taxon>Salipiger</taxon>
    </lineage>
</organism>
<dbReference type="EMBL" id="APVH01000015">
    <property type="protein sequence ID" value="EPX83479.1"/>
    <property type="molecule type" value="Genomic_DNA"/>
</dbReference>
<accession>S9SB68</accession>
<sequence length="40" mass="4399">MEIVQMAASMTRPEVLNSERNRIGCLEESPSSTNATKGFL</sequence>
<evidence type="ECO:0000313" key="1">
    <source>
        <dbReference type="EMBL" id="EPX83479.1"/>
    </source>
</evidence>
<dbReference type="HOGENOM" id="CLU_3296259_0_0_5"/>
<gene>
    <name evidence="1" type="ORF">Salmuc_02087</name>
</gene>
<reference evidence="2" key="1">
    <citation type="journal article" date="2014" name="Stand. Genomic Sci.">
        <title>Genome sequence of the exopolysaccharide-producing Salipiger mucosus type strain (DSM 16094(T)), a moderately halophilic member of the Roseobacter clade.</title>
        <authorList>
            <person name="Riedel T."/>
            <person name="Spring S."/>
            <person name="Fiebig A."/>
            <person name="Petersen J."/>
            <person name="Kyrpides N.C."/>
            <person name="Goker M."/>
            <person name="Klenk H.P."/>
        </authorList>
    </citation>
    <scope>NUCLEOTIDE SEQUENCE [LARGE SCALE GENOMIC DNA]</scope>
    <source>
        <strain evidence="2">DSM 16094</strain>
    </source>
</reference>